<keyword evidence="6" id="KW-0472">Membrane</keyword>
<dbReference type="Proteomes" id="UP000663929">
    <property type="component" value="Chromosome"/>
</dbReference>
<evidence type="ECO:0000256" key="1">
    <source>
        <dbReference type="ARBA" id="ARBA00004442"/>
    </source>
</evidence>
<dbReference type="Gene3D" id="3.40.50.2300">
    <property type="match status" value="2"/>
</dbReference>
<name>A0A8A4TSM0_SULCO</name>
<keyword evidence="10" id="KW-1185">Reference proteome</keyword>
<dbReference type="SUPFAM" id="SSF56954">
    <property type="entry name" value="Outer membrane efflux proteins (OEP)"/>
    <property type="match status" value="1"/>
</dbReference>
<dbReference type="GO" id="GO:1990281">
    <property type="term" value="C:efflux pump complex"/>
    <property type="evidence" value="ECO:0007669"/>
    <property type="project" value="TreeGrafter"/>
</dbReference>
<evidence type="ECO:0000256" key="8">
    <source>
        <dbReference type="SAM" id="SignalP"/>
    </source>
</evidence>
<evidence type="ECO:0000313" key="10">
    <source>
        <dbReference type="Proteomes" id="UP000663929"/>
    </source>
</evidence>
<evidence type="ECO:0000256" key="5">
    <source>
        <dbReference type="ARBA" id="ARBA00022692"/>
    </source>
</evidence>
<dbReference type="EMBL" id="CP071793">
    <property type="protein sequence ID" value="QTD52052.1"/>
    <property type="molecule type" value="Genomic_DNA"/>
</dbReference>
<sequence length="817" mass="89346">MSGFAGGTPHLRVRVLILGCSSSFRRLFGCGLLIAFACFPPIFAQDDPEDSPVTIGVMLDDASVAWSETWREIDGELRALFAAIRPVEPALVVVGDGTAASLRRGYRELAANPEVDAIVSIGLLSAAVLSGERGYPKPVIGLGVFDPVVQGFLESRGNTSGIHNLTYSLPNAPLSADLAFFREVVPFEKIALLFGSEVFAAFNSNPESGKIDAQDLGLEGVGVSLVSVGPDIDRALADIPTEADAVYLGFFPSLTDAELKRLLDGIVAKKLPSFTLDLETLAAGGMLSAATEADSRKVARRTALNLEAILVDGVNAKDLPVLLTFEQRLTLNMEVVRAIDYPIGWDVLTRAELMNDGTLNGGREIDLKTVFLDAMSGNLTIRAEQEGVASTERNVPLAKASLWPSVSVGGTGLLYDPKTSRSSIGSIAELTWTGSASINQVVFDEPTLANVTIQRELLDAARQGLDVTIMDTLLEISSSYFDVLTARAILKTRSNDLMLTRRNLETAKLRAKVGYTGLSDVYRWESQLVSANQDVIDARLDLNTQMNTLNQVLSLDQEDLFRIRAENNAERELLAFYTREFTNYLDTPQDTEILVGFMLIEAQRHLPELKQLDASIRASERQLKSNRRALYLPSASLAYAAAYELGTAGIGSEFDTSPNNSVDWTATLSFSVPLFQGGTLRETVAQTRIDLMQQRTERAELLQKVELRLRSAVNSLVASHFNLESSKKAAEWALKSLELVQENYAKGAVSISDLLDAQNAYLDSAESEAIAEYGFLGDILTLERALGSYSVFDDERERDAELSRFHQYLIDRERSRR</sequence>
<dbReference type="InterPro" id="IPR003423">
    <property type="entry name" value="OMP_efflux"/>
</dbReference>
<gene>
    <name evidence="9" type="ORF">J3U87_06225</name>
</gene>
<reference evidence="9" key="1">
    <citation type="submission" date="2021-03" db="EMBL/GenBank/DDBJ databases">
        <title>Acanthopleuribacteraceae sp. M133.</title>
        <authorList>
            <person name="Wang G."/>
        </authorList>
    </citation>
    <scope>NUCLEOTIDE SEQUENCE</scope>
    <source>
        <strain evidence="9">M133</strain>
    </source>
</reference>
<evidence type="ECO:0000256" key="3">
    <source>
        <dbReference type="ARBA" id="ARBA00022448"/>
    </source>
</evidence>
<dbReference type="KEGG" id="scor:J3U87_06225"/>
<evidence type="ECO:0000256" key="7">
    <source>
        <dbReference type="ARBA" id="ARBA00023237"/>
    </source>
</evidence>
<dbReference type="Gene3D" id="1.20.1600.10">
    <property type="entry name" value="Outer membrane efflux proteins (OEP)"/>
    <property type="match status" value="1"/>
</dbReference>
<feature type="chain" id="PRO_5035157574" evidence="8">
    <location>
        <begin position="45"/>
        <end position="817"/>
    </location>
</feature>
<evidence type="ECO:0000256" key="4">
    <source>
        <dbReference type="ARBA" id="ARBA00022452"/>
    </source>
</evidence>
<dbReference type="InterPro" id="IPR051906">
    <property type="entry name" value="TolC-like"/>
</dbReference>
<dbReference type="PANTHER" id="PTHR30026:SF20">
    <property type="entry name" value="OUTER MEMBRANE PROTEIN TOLC"/>
    <property type="match status" value="1"/>
</dbReference>
<organism evidence="9 10">
    <name type="scientific">Sulfidibacter corallicola</name>
    <dbReference type="NCBI Taxonomy" id="2818388"/>
    <lineage>
        <taxon>Bacteria</taxon>
        <taxon>Pseudomonadati</taxon>
        <taxon>Acidobacteriota</taxon>
        <taxon>Holophagae</taxon>
        <taxon>Acanthopleuribacterales</taxon>
        <taxon>Acanthopleuribacteraceae</taxon>
        <taxon>Sulfidibacter</taxon>
    </lineage>
</organism>
<dbReference type="Pfam" id="PF02321">
    <property type="entry name" value="OEP"/>
    <property type="match status" value="2"/>
</dbReference>
<keyword evidence="7" id="KW-0998">Cell outer membrane</keyword>
<keyword evidence="5" id="KW-0812">Transmembrane</keyword>
<comment type="subcellular location">
    <subcellularLocation>
        <location evidence="1">Cell outer membrane</location>
    </subcellularLocation>
</comment>
<feature type="signal peptide" evidence="8">
    <location>
        <begin position="1"/>
        <end position="44"/>
    </location>
</feature>
<evidence type="ECO:0000256" key="6">
    <source>
        <dbReference type="ARBA" id="ARBA00023136"/>
    </source>
</evidence>
<dbReference type="PANTHER" id="PTHR30026">
    <property type="entry name" value="OUTER MEMBRANE PROTEIN TOLC"/>
    <property type="match status" value="1"/>
</dbReference>
<keyword evidence="3" id="KW-0813">Transport</keyword>
<protein>
    <submittedName>
        <fullName evidence="9">TolC family protein</fullName>
    </submittedName>
</protein>
<proteinExistence type="inferred from homology"/>
<dbReference type="GO" id="GO:0015562">
    <property type="term" value="F:efflux transmembrane transporter activity"/>
    <property type="evidence" value="ECO:0007669"/>
    <property type="project" value="InterPro"/>
</dbReference>
<accession>A0A8A4TSM0</accession>
<dbReference type="GO" id="GO:0015288">
    <property type="term" value="F:porin activity"/>
    <property type="evidence" value="ECO:0007669"/>
    <property type="project" value="TreeGrafter"/>
</dbReference>
<comment type="similarity">
    <text evidence="2">Belongs to the outer membrane factor (OMF) (TC 1.B.17) family.</text>
</comment>
<dbReference type="AlphaFoldDB" id="A0A8A4TSM0"/>
<dbReference type="RefSeq" id="WP_237382162.1">
    <property type="nucleotide sequence ID" value="NZ_CP071793.1"/>
</dbReference>
<dbReference type="GO" id="GO:0009279">
    <property type="term" value="C:cell outer membrane"/>
    <property type="evidence" value="ECO:0007669"/>
    <property type="project" value="UniProtKB-SubCell"/>
</dbReference>
<evidence type="ECO:0000256" key="2">
    <source>
        <dbReference type="ARBA" id="ARBA00007613"/>
    </source>
</evidence>
<keyword evidence="4" id="KW-1134">Transmembrane beta strand</keyword>
<keyword evidence="8" id="KW-0732">Signal</keyword>
<evidence type="ECO:0000313" key="9">
    <source>
        <dbReference type="EMBL" id="QTD52052.1"/>
    </source>
</evidence>